<feature type="region of interest" description="Disordered" evidence="1">
    <location>
        <begin position="417"/>
        <end position="441"/>
    </location>
</feature>
<reference evidence="2" key="1">
    <citation type="submission" date="2022-07" db="EMBL/GenBank/DDBJ databases">
        <title>Genome Sequence of Agrocybe chaxingu.</title>
        <authorList>
            <person name="Buettner E."/>
        </authorList>
    </citation>
    <scope>NUCLEOTIDE SEQUENCE</scope>
    <source>
        <strain evidence="2">MP-N11</strain>
    </source>
</reference>
<name>A0A9W8MXS1_9AGAR</name>
<feature type="compositionally biased region" description="Polar residues" evidence="1">
    <location>
        <begin position="113"/>
        <end position="123"/>
    </location>
</feature>
<accession>A0A9W8MXS1</accession>
<organism evidence="2 3">
    <name type="scientific">Agrocybe chaxingu</name>
    <dbReference type="NCBI Taxonomy" id="84603"/>
    <lineage>
        <taxon>Eukaryota</taxon>
        <taxon>Fungi</taxon>
        <taxon>Dikarya</taxon>
        <taxon>Basidiomycota</taxon>
        <taxon>Agaricomycotina</taxon>
        <taxon>Agaricomycetes</taxon>
        <taxon>Agaricomycetidae</taxon>
        <taxon>Agaricales</taxon>
        <taxon>Agaricineae</taxon>
        <taxon>Strophariaceae</taxon>
        <taxon>Agrocybe</taxon>
    </lineage>
</organism>
<gene>
    <name evidence="2" type="ORF">NLJ89_g2271</name>
</gene>
<dbReference type="EMBL" id="JANKHO010000135">
    <property type="protein sequence ID" value="KAJ3514629.1"/>
    <property type="molecule type" value="Genomic_DNA"/>
</dbReference>
<evidence type="ECO:0000256" key="1">
    <source>
        <dbReference type="SAM" id="MobiDB-lite"/>
    </source>
</evidence>
<evidence type="ECO:0000313" key="2">
    <source>
        <dbReference type="EMBL" id="KAJ3514629.1"/>
    </source>
</evidence>
<sequence length="550" mass="60856">MERYPDLELTRKETRRLPIAYSKSLCDLHVAPPSRAVQLTRKVDAATSGLSFAAWAHSPLPVSVTTFSAQLFSCLILPDSSFAGYYGVATDVSNYGGDHGLFPPTVSRPPTPSGSVLSTSQFRRPQVVNAHPSRRQGTDFGLGRHFDDTLQFESRVVCDDSSFISSRSTPITIHGPTDSDAVSSLYNCTSFDFPEPPPIGSPVIRRMRSSPWFGLDSCEGELLNRVFESSWKGKDELAIQTNSVLDHGRRETLQKSLSFSEDTQMNDCVDLEQLGEVLLSLDMNQRQSTLLDASHFGDSSNASDLLQWSTSHRSTPRSLTPKPADTPVATKQLPAHWNGYAAETPSKPAARQEPSSFTRLPRIIRKVASMRSDTQKPVDVPPHIPSRKSIPKSRSFRSILRSSTGDRIPSYGYKAEDMQQSNWSSTGQGRKIDPAKSRRQHLSTPYTAGLGLYTSGFERVDVVHDSLDSKPLAAPFFHRSASKDTSAKGIKLDQETTPRSFIDITPERNMSSNDVRAAVKKERVKNFIAKAGSFFGWGKGHRRRKNAAHQ</sequence>
<dbReference type="OrthoDB" id="2943593at2759"/>
<dbReference type="AlphaFoldDB" id="A0A9W8MXS1"/>
<comment type="caution">
    <text evidence="2">The sequence shown here is derived from an EMBL/GenBank/DDBJ whole genome shotgun (WGS) entry which is preliminary data.</text>
</comment>
<feature type="compositionally biased region" description="Polar residues" evidence="1">
    <location>
        <begin position="418"/>
        <end position="428"/>
    </location>
</feature>
<feature type="region of interest" description="Disordered" evidence="1">
    <location>
        <begin position="371"/>
        <end position="393"/>
    </location>
</feature>
<evidence type="ECO:0000313" key="3">
    <source>
        <dbReference type="Proteomes" id="UP001148786"/>
    </source>
</evidence>
<keyword evidence="3" id="KW-1185">Reference proteome</keyword>
<protein>
    <submittedName>
        <fullName evidence="2">Uncharacterized protein</fullName>
    </submittedName>
</protein>
<proteinExistence type="predicted"/>
<feature type="region of interest" description="Disordered" evidence="1">
    <location>
        <begin position="105"/>
        <end position="134"/>
    </location>
</feature>
<dbReference type="Proteomes" id="UP001148786">
    <property type="component" value="Unassembled WGS sequence"/>
</dbReference>